<dbReference type="GO" id="GO:0004106">
    <property type="term" value="F:chorismate mutase activity"/>
    <property type="evidence" value="ECO:0007669"/>
    <property type="project" value="UniProtKB-UniRule"/>
</dbReference>
<evidence type="ECO:0000256" key="8">
    <source>
        <dbReference type="SAM" id="Coils"/>
    </source>
</evidence>
<evidence type="ECO:0000256" key="4">
    <source>
        <dbReference type="ARBA" id="ARBA00023222"/>
    </source>
</evidence>
<comment type="caution">
    <text evidence="9">The sequence shown here is derived from an EMBL/GenBank/DDBJ whole genome shotgun (WGS) entry which is preliminary data.</text>
</comment>
<accession>A0AAD5THG4</accession>
<dbReference type="EC" id="5.4.99.5" evidence="2 7"/>
<keyword evidence="4" id="KW-0584">Phenylalanine biosynthesis</keyword>
<evidence type="ECO:0000313" key="10">
    <source>
        <dbReference type="Proteomes" id="UP001212152"/>
    </source>
</evidence>
<evidence type="ECO:0000313" key="9">
    <source>
        <dbReference type="EMBL" id="KAJ3176589.1"/>
    </source>
</evidence>
<dbReference type="PIRSF" id="PIRSF017318">
    <property type="entry name" value="Chor_mut_AroQ_eu"/>
    <property type="match status" value="1"/>
</dbReference>
<dbReference type="Proteomes" id="UP001212152">
    <property type="component" value="Unassembled WGS sequence"/>
</dbReference>
<dbReference type="SUPFAM" id="SSF48600">
    <property type="entry name" value="Chorismate mutase II"/>
    <property type="match status" value="1"/>
</dbReference>
<evidence type="ECO:0000256" key="1">
    <source>
        <dbReference type="ARBA" id="ARBA00004496"/>
    </source>
</evidence>
<keyword evidence="7" id="KW-0028">Amino-acid biosynthesis</keyword>
<feature type="coiled-coil region" evidence="8">
    <location>
        <begin position="180"/>
        <end position="214"/>
    </location>
</feature>
<keyword evidence="7" id="KW-0057">Aromatic amino acid biosynthesis</keyword>
<name>A0AAD5THG4_9FUNG</name>
<dbReference type="EMBL" id="JADGJQ010000039">
    <property type="protein sequence ID" value="KAJ3176589.1"/>
    <property type="molecule type" value="Genomic_DNA"/>
</dbReference>
<keyword evidence="10" id="KW-1185">Reference proteome</keyword>
<dbReference type="PANTHER" id="PTHR21145">
    <property type="entry name" value="CHORISMATE MUTASE"/>
    <property type="match status" value="1"/>
</dbReference>
<dbReference type="Gene3D" id="1.10.590.10">
    <property type="entry name" value="Chorismate mutase, AroQ class superfamily, eukaryotic"/>
    <property type="match status" value="1"/>
</dbReference>
<evidence type="ECO:0000256" key="2">
    <source>
        <dbReference type="ARBA" id="ARBA00012404"/>
    </source>
</evidence>
<dbReference type="PANTHER" id="PTHR21145:SF12">
    <property type="entry name" value="CHORISMATE MUTASE"/>
    <property type="match status" value="1"/>
</dbReference>
<evidence type="ECO:0000256" key="6">
    <source>
        <dbReference type="ARBA" id="ARBA00023979"/>
    </source>
</evidence>
<proteinExistence type="predicted"/>
<dbReference type="PROSITE" id="PS51169">
    <property type="entry name" value="CHORISMATE_MUT_3"/>
    <property type="match status" value="1"/>
</dbReference>
<dbReference type="InterPro" id="IPR008238">
    <property type="entry name" value="Chorismate_mutase_AroQ_euk"/>
</dbReference>
<evidence type="ECO:0000256" key="5">
    <source>
        <dbReference type="ARBA" id="ARBA00023235"/>
    </source>
</evidence>
<comment type="catalytic activity">
    <reaction evidence="6">
        <text>chorismate = prephenate</text>
        <dbReference type="Rhea" id="RHEA:13897"/>
        <dbReference type="ChEBI" id="CHEBI:29748"/>
        <dbReference type="ChEBI" id="CHEBI:29934"/>
        <dbReference type="EC" id="5.4.99.5"/>
    </reaction>
    <physiologicalReaction direction="left-to-right" evidence="6">
        <dbReference type="Rhea" id="RHEA:13898"/>
    </physiologicalReaction>
</comment>
<dbReference type="GO" id="GO:0046417">
    <property type="term" value="P:chorismate metabolic process"/>
    <property type="evidence" value="ECO:0007669"/>
    <property type="project" value="InterPro"/>
</dbReference>
<comment type="subcellular location">
    <subcellularLocation>
        <location evidence="1">Cytoplasm</location>
    </subcellularLocation>
</comment>
<protein>
    <recommendedName>
        <fullName evidence="2 7">Chorismate mutase</fullName>
        <ecNumber evidence="2 7">5.4.99.5</ecNumber>
    </recommendedName>
</protein>
<sequence>MDFLTTKLTLDTIRQELVRLEDSIIFALIERAQFARNANIYSANYFESMGFTGTFLQYFLHEIESVHARVRRYTSPDEYPFTKNLPDPVLPPLQFPQLLAPNAINVNDQLMSIYLTNIVPLICTDADDSNYGSAATKDVDALQCLSRRIHFGKFVAEAKFNGPEHDRYVALIKAQDRDGLMELLTNVDVEKRLLARLRRKALVYGQEIEEQDKEVSEAHLRIPLDVVSNMYERYVIPLTKEVEVEYLLARLQHVDKA</sequence>
<keyword evidence="3" id="KW-0963">Cytoplasm</keyword>
<keyword evidence="8" id="KW-0175">Coiled coil</keyword>
<evidence type="ECO:0000256" key="3">
    <source>
        <dbReference type="ARBA" id="ARBA00022490"/>
    </source>
</evidence>
<gene>
    <name evidence="9" type="primary">ARO7</name>
    <name evidence="9" type="ORF">HDU87_004917</name>
</gene>
<evidence type="ECO:0000256" key="7">
    <source>
        <dbReference type="PIRNR" id="PIRNR017318"/>
    </source>
</evidence>
<dbReference type="GO" id="GO:0009094">
    <property type="term" value="P:L-phenylalanine biosynthetic process"/>
    <property type="evidence" value="ECO:0007669"/>
    <property type="project" value="UniProtKB-KW"/>
</dbReference>
<dbReference type="GO" id="GO:0005737">
    <property type="term" value="C:cytoplasm"/>
    <property type="evidence" value="ECO:0007669"/>
    <property type="project" value="UniProtKB-SubCell"/>
</dbReference>
<keyword evidence="5 7" id="KW-0413">Isomerase</keyword>
<dbReference type="NCBIfam" id="TIGR01802">
    <property type="entry name" value="CM_pl-yst"/>
    <property type="match status" value="1"/>
</dbReference>
<organism evidence="9 10">
    <name type="scientific">Geranomyces variabilis</name>
    <dbReference type="NCBI Taxonomy" id="109894"/>
    <lineage>
        <taxon>Eukaryota</taxon>
        <taxon>Fungi</taxon>
        <taxon>Fungi incertae sedis</taxon>
        <taxon>Chytridiomycota</taxon>
        <taxon>Chytridiomycota incertae sedis</taxon>
        <taxon>Chytridiomycetes</taxon>
        <taxon>Spizellomycetales</taxon>
        <taxon>Powellomycetaceae</taxon>
        <taxon>Geranomyces</taxon>
    </lineage>
</organism>
<dbReference type="InterPro" id="IPR036263">
    <property type="entry name" value="Chorismate_II_sf"/>
</dbReference>
<reference evidence="9" key="1">
    <citation type="submission" date="2020-05" db="EMBL/GenBank/DDBJ databases">
        <title>Phylogenomic resolution of chytrid fungi.</title>
        <authorList>
            <person name="Stajich J.E."/>
            <person name="Amses K."/>
            <person name="Simmons R."/>
            <person name="Seto K."/>
            <person name="Myers J."/>
            <person name="Bonds A."/>
            <person name="Quandt C.A."/>
            <person name="Barry K."/>
            <person name="Liu P."/>
            <person name="Grigoriev I."/>
            <person name="Longcore J.E."/>
            <person name="James T.Y."/>
        </authorList>
    </citation>
    <scope>NUCLEOTIDE SEQUENCE</scope>
    <source>
        <strain evidence="9">JEL0379</strain>
    </source>
</reference>
<dbReference type="InterPro" id="IPR037039">
    <property type="entry name" value="CM_AroQ_sf_eucaryotic"/>
</dbReference>
<dbReference type="AlphaFoldDB" id="A0AAD5THG4"/>